<gene>
    <name evidence="2" type="ORF">CR513_04001</name>
</gene>
<dbReference type="Proteomes" id="UP000257109">
    <property type="component" value="Unassembled WGS sequence"/>
</dbReference>
<proteinExistence type="predicted"/>
<feature type="non-terminal residue" evidence="2">
    <location>
        <position position="1"/>
    </location>
</feature>
<feature type="region of interest" description="Disordered" evidence="1">
    <location>
        <begin position="112"/>
        <end position="142"/>
    </location>
</feature>
<sequence length="142" mass="16361">MARRIKYLIMVVGYFTKWKEAESVATISVERVREHPQTNGQAELANKVEVYEVAHIKEYVTKARVARRYIKKDEARINQIPSQPHANSLREAVKRPLRSILERGGQKAFLGRIEVPERGGQKTPKDELKSLSEVVKRPLRTN</sequence>
<keyword evidence="3" id="KW-1185">Reference proteome</keyword>
<evidence type="ECO:0000313" key="2">
    <source>
        <dbReference type="EMBL" id="RDY11359.1"/>
    </source>
</evidence>
<evidence type="ECO:0000256" key="1">
    <source>
        <dbReference type="SAM" id="MobiDB-lite"/>
    </source>
</evidence>
<feature type="compositionally biased region" description="Basic and acidic residues" evidence="1">
    <location>
        <begin position="114"/>
        <end position="136"/>
    </location>
</feature>
<accession>A0A371I8K0</accession>
<evidence type="ECO:0000313" key="3">
    <source>
        <dbReference type="Proteomes" id="UP000257109"/>
    </source>
</evidence>
<organism evidence="2 3">
    <name type="scientific">Mucuna pruriens</name>
    <name type="common">Velvet bean</name>
    <name type="synonym">Dolichos pruriens</name>
    <dbReference type="NCBI Taxonomy" id="157652"/>
    <lineage>
        <taxon>Eukaryota</taxon>
        <taxon>Viridiplantae</taxon>
        <taxon>Streptophyta</taxon>
        <taxon>Embryophyta</taxon>
        <taxon>Tracheophyta</taxon>
        <taxon>Spermatophyta</taxon>
        <taxon>Magnoliopsida</taxon>
        <taxon>eudicotyledons</taxon>
        <taxon>Gunneridae</taxon>
        <taxon>Pentapetalae</taxon>
        <taxon>rosids</taxon>
        <taxon>fabids</taxon>
        <taxon>Fabales</taxon>
        <taxon>Fabaceae</taxon>
        <taxon>Papilionoideae</taxon>
        <taxon>50 kb inversion clade</taxon>
        <taxon>NPAAA clade</taxon>
        <taxon>indigoferoid/millettioid clade</taxon>
        <taxon>Phaseoleae</taxon>
        <taxon>Mucuna</taxon>
    </lineage>
</organism>
<name>A0A371I8K0_MUCPR</name>
<comment type="caution">
    <text evidence="2">The sequence shown here is derived from an EMBL/GenBank/DDBJ whole genome shotgun (WGS) entry which is preliminary data.</text>
</comment>
<dbReference type="AlphaFoldDB" id="A0A371I8K0"/>
<dbReference type="EMBL" id="QJKJ01000657">
    <property type="protein sequence ID" value="RDY11359.1"/>
    <property type="molecule type" value="Genomic_DNA"/>
</dbReference>
<protein>
    <submittedName>
        <fullName evidence="2">Uncharacterized protein</fullName>
    </submittedName>
</protein>
<reference evidence="2" key="1">
    <citation type="submission" date="2018-05" db="EMBL/GenBank/DDBJ databases">
        <title>Draft genome of Mucuna pruriens seed.</title>
        <authorList>
            <person name="Nnadi N.E."/>
            <person name="Vos R."/>
            <person name="Hasami M.H."/>
            <person name="Devisetty U.K."/>
            <person name="Aguiy J.C."/>
        </authorList>
    </citation>
    <scope>NUCLEOTIDE SEQUENCE [LARGE SCALE GENOMIC DNA]</scope>
    <source>
        <strain evidence="2">JCA_2017</strain>
    </source>
</reference>